<gene>
    <name evidence="2" type="ORF">DQ400_14965</name>
</gene>
<dbReference type="RefSeq" id="WP_113270539.1">
    <property type="nucleotide sequence ID" value="NZ_QNTU01000010.1"/>
</dbReference>
<reference evidence="3" key="1">
    <citation type="submission" date="2018-06" db="EMBL/GenBank/DDBJ databases">
        <title>Whole genome sequencing of four bacterial strains from South Shetland trench revealing bio-synthetic gene clusters.</title>
        <authorList>
            <person name="Abdel-Mageed W.M."/>
            <person name="Lehri B."/>
            <person name="Jarmusch S."/>
            <person name="Miranda K."/>
            <person name="Goodfellow M."/>
            <person name="Jaspars M."/>
            <person name="Karlyshev A.V."/>
        </authorList>
    </citation>
    <scope>NUCLEOTIDE SEQUENCE [LARGE SCALE GENOMIC DNA]</scope>
    <source>
        <strain evidence="3">SST4</strain>
    </source>
</reference>
<dbReference type="GO" id="GO:0003677">
    <property type="term" value="F:DNA binding"/>
    <property type="evidence" value="ECO:0007669"/>
    <property type="project" value="UniProtKB-KW"/>
</dbReference>
<evidence type="ECO:0000313" key="3">
    <source>
        <dbReference type="Proteomes" id="UP000252204"/>
    </source>
</evidence>
<dbReference type="AlphaFoldDB" id="A0A365TLD6"/>
<feature type="domain" description="Ribbon-helix-helix" evidence="1">
    <location>
        <begin position="15"/>
        <end position="82"/>
    </location>
</feature>
<dbReference type="Proteomes" id="UP000252204">
    <property type="component" value="Unassembled WGS sequence"/>
</dbReference>
<dbReference type="Pfam" id="PF13467">
    <property type="entry name" value="RHH_4"/>
    <property type="match status" value="1"/>
</dbReference>
<evidence type="ECO:0000313" key="2">
    <source>
        <dbReference type="EMBL" id="RBI66344.1"/>
    </source>
</evidence>
<organism evidence="2 3">
    <name type="scientific">Vreelandella sulfidaeris</name>
    <dbReference type="NCBI Taxonomy" id="115553"/>
    <lineage>
        <taxon>Bacteria</taxon>
        <taxon>Pseudomonadati</taxon>
        <taxon>Pseudomonadota</taxon>
        <taxon>Gammaproteobacteria</taxon>
        <taxon>Oceanospirillales</taxon>
        <taxon>Halomonadaceae</taxon>
        <taxon>Vreelandella</taxon>
    </lineage>
</organism>
<keyword evidence="2" id="KW-0238">DNA-binding</keyword>
<comment type="caution">
    <text evidence="2">The sequence shown here is derived from an EMBL/GenBank/DDBJ whole genome shotgun (WGS) entry which is preliminary data.</text>
</comment>
<sequence length="94" mass="10774">MCHIYASTDPERYECETKSVRLQGKVTSLRLEKEFWEVLDQLAYEQQLSRGQFISKLYNEVLLSKGEVPNLASLLRVACIVHLQLCAKPAARFA</sequence>
<proteinExistence type="predicted"/>
<dbReference type="Gene3D" id="1.10.3990.20">
    <property type="entry name" value="protein bp1543"/>
    <property type="match status" value="1"/>
</dbReference>
<dbReference type="OrthoDB" id="5458732at2"/>
<name>A0A365TLD6_9GAMM</name>
<evidence type="ECO:0000259" key="1">
    <source>
        <dbReference type="Pfam" id="PF13467"/>
    </source>
</evidence>
<protein>
    <submittedName>
        <fullName evidence="2">DNA-binding protein</fullName>
    </submittedName>
</protein>
<accession>A0A365TLD6</accession>
<dbReference type="InterPro" id="IPR038268">
    <property type="entry name" value="RHH_sf"/>
</dbReference>
<keyword evidence="3" id="KW-1185">Reference proteome</keyword>
<dbReference type="InterPro" id="IPR027373">
    <property type="entry name" value="RHH_dom"/>
</dbReference>
<dbReference type="EMBL" id="QNTU01000010">
    <property type="protein sequence ID" value="RBI66344.1"/>
    <property type="molecule type" value="Genomic_DNA"/>
</dbReference>